<evidence type="ECO:0000259" key="5">
    <source>
        <dbReference type="Pfam" id="PF00501"/>
    </source>
</evidence>
<dbReference type="Gene3D" id="3.30.300.30">
    <property type="match status" value="1"/>
</dbReference>
<dbReference type="PANTHER" id="PTHR24096:SF149">
    <property type="entry name" value="AMP-BINDING DOMAIN-CONTAINING PROTEIN-RELATED"/>
    <property type="match status" value="1"/>
</dbReference>
<sequence length="526" mass="58107">MVIRGPLPDVVIPKVSLIEYLLDGLGRQQDNDVALVDSADSSKFFTYKQIREKGVRLASTLASLGLNKGDVIATSFSNCIEFPLIVVASVACGAAVTTCNPHYTRDEIRRQFQHSLPKMIFVDAGECGAMREIVKGINSVQHIFSVESCSQCESVHDLIGRANMADYPHDVSVNPSEDLAFLPYSSGTTGMPKGVMLTQQNIIAMITISRVSFQSFQRDVIYLVVPMFHIYGIMLPFLGLLQGSKVVIEKRFSLESFFSSVQKHKVTVFNAVPPMVLAIFNSPLISKYDISSLKRIMCGAAPLPADVADQVQKRLKVQIFQGYGLTECGAVTTAAMDTHIPIESIGVPTPNVLIKIVDVKTGQELSENQDGEICVKTLQVMRGYYKNPKATTQCITGDGWFHTGDIGHYDKFGCFYIVDRIKELIKYKGFQVAPAELEEVLLQHPNIADVAVIGIPNREAGEVPKAFVVKKDQTLTAEEVQRFMQGKVATYKLLRGGVAFRSYIPKSLSGKILRRELRAEEQKSKL</sequence>
<dbReference type="PANTHER" id="PTHR24096">
    <property type="entry name" value="LONG-CHAIN-FATTY-ACID--COA LIGASE"/>
    <property type="match status" value="1"/>
</dbReference>
<protein>
    <submittedName>
        <fullName evidence="7">Uncharacterized protein</fullName>
    </submittedName>
</protein>
<comment type="caution">
    <text evidence="7">The sequence shown here is derived from an EMBL/GenBank/DDBJ whole genome shotgun (WGS) entry which is preliminary data.</text>
</comment>
<gene>
    <name evidence="7" type="ORF">CVLEPA_LOCUS3632</name>
</gene>
<evidence type="ECO:0000259" key="6">
    <source>
        <dbReference type="Pfam" id="PF13193"/>
    </source>
</evidence>
<dbReference type="PROSITE" id="PS00455">
    <property type="entry name" value="AMP_BINDING"/>
    <property type="match status" value="1"/>
</dbReference>
<keyword evidence="4" id="KW-1133">Transmembrane helix</keyword>
<evidence type="ECO:0000313" key="7">
    <source>
        <dbReference type="EMBL" id="CAK8673893.1"/>
    </source>
</evidence>
<keyword evidence="3" id="KW-0443">Lipid metabolism</keyword>
<dbReference type="InterPro" id="IPR000873">
    <property type="entry name" value="AMP-dep_synth/lig_dom"/>
</dbReference>
<keyword evidence="4" id="KW-0472">Membrane</keyword>
<feature type="domain" description="AMP-dependent synthetase/ligase" evidence="5">
    <location>
        <begin position="27"/>
        <end position="385"/>
    </location>
</feature>
<dbReference type="Pfam" id="PF13193">
    <property type="entry name" value="AMP-binding_C"/>
    <property type="match status" value="1"/>
</dbReference>
<dbReference type="Pfam" id="PF00501">
    <property type="entry name" value="AMP-binding"/>
    <property type="match status" value="1"/>
</dbReference>
<dbReference type="CDD" id="cd05911">
    <property type="entry name" value="Firefly_Luc_like"/>
    <property type="match status" value="1"/>
</dbReference>
<evidence type="ECO:0000256" key="1">
    <source>
        <dbReference type="ARBA" id="ARBA00006432"/>
    </source>
</evidence>
<name>A0ABP0F733_CLALP</name>
<dbReference type="Proteomes" id="UP001642483">
    <property type="component" value="Unassembled WGS sequence"/>
</dbReference>
<accession>A0ABP0F733</accession>
<comment type="similarity">
    <text evidence="1">Belongs to the ATP-dependent AMP-binding enzyme family.</text>
</comment>
<dbReference type="InterPro" id="IPR045851">
    <property type="entry name" value="AMP-bd_C_sf"/>
</dbReference>
<evidence type="ECO:0000313" key="8">
    <source>
        <dbReference type="Proteomes" id="UP001642483"/>
    </source>
</evidence>
<keyword evidence="4" id="KW-0812">Transmembrane</keyword>
<dbReference type="InterPro" id="IPR020845">
    <property type="entry name" value="AMP-binding_CS"/>
</dbReference>
<feature type="transmembrane region" description="Helical" evidence="4">
    <location>
        <begin position="220"/>
        <end position="241"/>
    </location>
</feature>
<keyword evidence="8" id="KW-1185">Reference proteome</keyword>
<dbReference type="InterPro" id="IPR025110">
    <property type="entry name" value="AMP-bd_C"/>
</dbReference>
<keyword evidence="2" id="KW-0436">Ligase</keyword>
<dbReference type="SUPFAM" id="SSF56801">
    <property type="entry name" value="Acetyl-CoA synthetase-like"/>
    <property type="match status" value="1"/>
</dbReference>
<reference evidence="7 8" key="1">
    <citation type="submission" date="2024-02" db="EMBL/GenBank/DDBJ databases">
        <authorList>
            <person name="Daric V."/>
            <person name="Darras S."/>
        </authorList>
    </citation>
    <scope>NUCLEOTIDE SEQUENCE [LARGE SCALE GENOMIC DNA]</scope>
</reference>
<proteinExistence type="inferred from homology"/>
<organism evidence="7 8">
    <name type="scientific">Clavelina lepadiformis</name>
    <name type="common">Light-bulb sea squirt</name>
    <name type="synonym">Ascidia lepadiformis</name>
    <dbReference type="NCBI Taxonomy" id="159417"/>
    <lineage>
        <taxon>Eukaryota</taxon>
        <taxon>Metazoa</taxon>
        <taxon>Chordata</taxon>
        <taxon>Tunicata</taxon>
        <taxon>Ascidiacea</taxon>
        <taxon>Aplousobranchia</taxon>
        <taxon>Clavelinidae</taxon>
        <taxon>Clavelina</taxon>
    </lineage>
</organism>
<evidence type="ECO:0000256" key="2">
    <source>
        <dbReference type="ARBA" id="ARBA00022598"/>
    </source>
</evidence>
<feature type="domain" description="AMP-binding enzyme C-terminal" evidence="6">
    <location>
        <begin position="436"/>
        <end position="511"/>
    </location>
</feature>
<evidence type="ECO:0000256" key="3">
    <source>
        <dbReference type="ARBA" id="ARBA00023098"/>
    </source>
</evidence>
<evidence type="ECO:0000256" key="4">
    <source>
        <dbReference type="SAM" id="Phobius"/>
    </source>
</evidence>
<dbReference type="Gene3D" id="3.40.50.980">
    <property type="match status" value="2"/>
</dbReference>
<dbReference type="EMBL" id="CAWYQH010000002">
    <property type="protein sequence ID" value="CAK8673893.1"/>
    <property type="molecule type" value="Genomic_DNA"/>
</dbReference>
<dbReference type="Gene3D" id="2.30.38.10">
    <property type="entry name" value="Luciferase, Domain 3"/>
    <property type="match status" value="1"/>
</dbReference>